<protein>
    <submittedName>
        <fullName evidence="1">Uncharacterized protein</fullName>
    </submittedName>
</protein>
<dbReference type="Proteomes" id="UP000002495">
    <property type="component" value="Chromosome"/>
</dbReference>
<organism evidence="1 2">
    <name type="scientific">Helicobacter hepaticus (strain ATCC 51449 / 3B1)</name>
    <dbReference type="NCBI Taxonomy" id="235279"/>
    <lineage>
        <taxon>Bacteria</taxon>
        <taxon>Pseudomonadati</taxon>
        <taxon>Campylobacterota</taxon>
        <taxon>Epsilonproteobacteria</taxon>
        <taxon>Campylobacterales</taxon>
        <taxon>Helicobacteraceae</taxon>
        <taxon>Helicobacter</taxon>
    </lineage>
</organism>
<dbReference type="AlphaFoldDB" id="Q7VGN9"/>
<dbReference type="HOGENOM" id="CLU_3389773_0_0_7"/>
<sequence length="32" mass="3872">MWFQPTHPPVHIKKERYCRGKMIKLHLTPLKG</sequence>
<dbReference type="EMBL" id="AE017125">
    <property type="protein sequence ID" value="AAP77878.1"/>
    <property type="molecule type" value="Genomic_DNA"/>
</dbReference>
<name>Q7VGN9_HELHP</name>
<evidence type="ECO:0000313" key="1">
    <source>
        <dbReference type="EMBL" id="AAP77878.1"/>
    </source>
</evidence>
<dbReference type="STRING" id="235279.HH_1281"/>
<proteinExistence type="predicted"/>
<gene>
    <name evidence="1" type="ordered locus">HH_1281</name>
</gene>
<evidence type="ECO:0000313" key="2">
    <source>
        <dbReference type="Proteomes" id="UP000002495"/>
    </source>
</evidence>
<accession>Q7VGN9</accession>
<keyword evidence="2" id="KW-1185">Reference proteome</keyword>
<reference evidence="1 2" key="1">
    <citation type="journal article" date="2003" name="Proc. Natl. Acad. Sci. U.S.A.">
        <title>The complete genome sequence of the carcinogenic bacterium Helicobacter hepaticus.</title>
        <authorList>
            <person name="Suerbaum S."/>
            <person name="Josenhans C."/>
            <person name="Sterzenbach T."/>
            <person name="Drescher B."/>
            <person name="Brandt P."/>
            <person name="Bell M."/>
            <person name="Droege M."/>
            <person name="Fartmann B."/>
            <person name="Fischer H.-P."/>
            <person name="Ge Z."/>
            <person name="Hoerster A."/>
            <person name="Holland R."/>
            <person name="Klein K."/>
            <person name="Koenig J."/>
            <person name="Macko L."/>
            <person name="Mendz G.L."/>
            <person name="Nyakatura G."/>
            <person name="Schauer D.B."/>
            <person name="Shen Z."/>
            <person name="Weber J."/>
            <person name="Frosch M."/>
            <person name="Fox J.G."/>
        </authorList>
    </citation>
    <scope>NUCLEOTIDE SEQUENCE [LARGE SCALE GENOMIC DNA]</scope>
    <source>
        <strain evidence="2">ATCC 51449 / 3B1</strain>
    </source>
</reference>
<dbReference type="KEGG" id="hhe:HH_1281"/>